<evidence type="ECO:0000256" key="1">
    <source>
        <dbReference type="SAM" id="MobiDB-lite"/>
    </source>
</evidence>
<name>A0ABM8GPC7_9MICO</name>
<feature type="region of interest" description="Disordered" evidence="1">
    <location>
        <begin position="104"/>
        <end position="135"/>
    </location>
</feature>
<organism evidence="3 4">
    <name type="scientific">Frondihabitans sucicola</name>
    <dbReference type="NCBI Taxonomy" id="1268041"/>
    <lineage>
        <taxon>Bacteria</taxon>
        <taxon>Bacillati</taxon>
        <taxon>Actinomycetota</taxon>
        <taxon>Actinomycetes</taxon>
        <taxon>Micrococcales</taxon>
        <taxon>Microbacteriaceae</taxon>
        <taxon>Frondihabitans</taxon>
    </lineage>
</organism>
<keyword evidence="4" id="KW-1185">Reference proteome</keyword>
<feature type="compositionally biased region" description="Basic and acidic residues" evidence="1">
    <location>
        <begin position="126"/>
        <end position="135"/>
    </location>
</feature>
<sequence length="135" mass="14626">MYAVQPAGADREIRAAYLEGREPRLTVPQRLAAADAARRARRLWPHWVLGSIGGATIVVPYALFAVAAWPTIAVFGGAFSLIVVWWSVPAGLVGLARTTAPIETAPEVPADLREDGRKRPQARKSLGTDHPDDYT</sequence>
<evidence type="ECO:0000256" key="2">
    <source>
        <dbReference type="SAM" id="Phobius"/>
    </source>
</evidence>
<reference evidence="4" key="1">
    <citation type="journal article" date="2019" name="Int. J. Syst. Evol. Microbiol.">
        <title>The Global Catalogue of Microorganisms (GCM) 10K type strain sequencing project: providing services to taxonomists for standard genome sequencing and annotation.</title>
        <authorList>
            <consortium name="The Broad Institute Genomics Platform"/>
            <consortium name="The Broad Institute Genome Sequencing Center for Infectious Disease"/>
            <person name="Wu L."/>
            <person name="Ma J."/>
        </authorList>
    </citation>
    <scope>NUCLEOTIDE SEQUENCE [LARGE SCALE GENOMIC DNA]</scope>
    <source>
        <strain evidence="4">NBRC 108728</strain>
    </source>
</reference>
<protein>
    <submittedName>
        <fullName evidence="3">Uncharacterized protein</fullName>
    </submittedName>
</protein>
<evidence type="ECO:0000313" key="3">
    <source>
        <dbReference type="EMBL" id="BDZ50088.1"/>
    </source>
</evidence>
<dbReference type="Proteomes" id="UP001321486">
    <property type="component" value="Chromosome"/>
</dbReference>
<keyword evidence="2" id="KW-1133">Transmembrane helix</keyword>
<keyword evidence="2" id="KW-0472">Membrane</keyword>
<gene>
    <name evidence="3" type="ORF">GCM10025867_23290</name>
</gene>
<proteinExistence type="predicted"/>
<accession>A0ABM8GPC7</accession>
<keyword evidence="2" id="KW-0812">Transmembrane</keyword>
<dbReference type="RefSeq" id="WP_286343204.1">
    <property type="nucleotide sequence ID" value="NZ_AP027732.1"/>
</dbReference>
<feature type="transmembrane region" description="Helical" evidence="2">
    <location>
        <begin position="75"/>
        <end position="96"/>
    </location>
</feature>
<evidence type="ECO:0000313" key="4">
    <source>
        <dbReference type="Proteomes" id="UP001321486"/>
    </source>
</evidence>
<feature type="transmembrane region" description="Helical" evidence="2">
    <location>
        <begin position="47"/>
        <end position="69"/>
    </location>
</feature>
<dbReference type="EMBL" id="AP027732">
    <property type="protein sequence ID" value="BDZ50088.1"/>
    <property type="molecule type" value="Genomic_DNA"/>
</dbReference>